<accession>A0A2S7WT81</accession>
<dbReference type="AlphaFoldDB" id="A0A2S7WT81"/>
<organism evidence="1 2">
    <name type="scientific">Polaribacter porphyrae</name>
    <dbReference type="NCBI Taxonomy" id="1137780"/>
    <lineage>
        <taxon>Bacteria</taxon>
        <taxon>Pseudomonadati</taxon>
        <taxon>Bacteroidota</taxon>
        <taxon>Flavobacteriia</taxon>
        <taxon>Flavobacteriales</taxon>
        <taxon>Flavobacteriaceae</taxon>
    </lineage>
</organism>
<dbReference type="Gene3D" id="3.30.450.20">
    <property type="entry name" value="PAS domain"/>
    <property type="match status" value="1"/>
</dbReference>
<proteinExistence type="predicted"/>
<keyword evidence="2" id="KW-1185">Reference proteome</keyword>
<dbReference type="EMBL" id="MSCN01000001">
    <property type="protein sequence ID" value="PQJ80803.1"/>
    <property type="molecule type" value="Genomic_DNA"/>
</dbReference>
<evidence type="ECO:0000313" key="2">
    <source>
        <dbReference type="Proteomes" id="UP000238882"/>
    </source>
</evidence>
<dbReference type="InterPro" id="IPR035965">
    <property type="entry name" value="PAS-like_dom_sf"/>
</dbReference>
<dbReference type="OrthoDB" id="1201484at2"/>
<gene>
    <name evidence="1" type="ORF">BTO18_17205</name>
</gene>
<sequence length="191" mass="22618">MKKLSLKSKQILFTVSNLEKKHKIITYASLLFLTVSTYFLRTENQEIKIDFATLQQRNANLKNNMILFNRNYEGFPLPVWQKVKRGDKFIIQYINPIYVDFFGHDFKYSQYEIIGKTNFDLFPRSIAQIYYENDVTVSITGKKLESTEKFKDKSGKTLDLKVIKWREIKDNQDTLIYGMVKEVIFPNKNTN</sequence>
<comment type="caution">
    <text evidence="1">The sequence shown here is derived from an EMBL/GenBank/DDBJ whole genome shotgun (WGS) entry which is preliminary data.</text>
</comment>
<dbReference type="RefSeq" id="WP_105017410.1">
    <property type="nucleotide sequence ID" value="NZ_MSCN01000001.1"/>
</dbReference>
<name>A0A2S7WT81_9FLAO</name>
<reference evidence="1 2" key="1">
    <citation type="submission" date="2016-12" db="EMBL/GenBank/DDBJ databases">
        <title>Trade-off between light-utilization and light-protection in marine flavobacteria.</title>
        <authorList>
            <person name="Kumagai Y."/>
            <person name="Yoshizawa S."/>
            <person name="Kogure K."/>
            <person name="Iwasaki W."/>
        </authorList>
    </citation>
    <scope>NUCLEOTIDE SEQUENCE [LARGE SCALE GENOMIC DNA]</scope>
    <source>
        <strain evidence="1 2">NBRC 108759</strain>
    </source>
</reference>
<dbReference type="Proteomes" id="UP000238882">
    <property type="component" value="Unassembled WGS sequence"/>
</dbReference>
<evidence type="ECO:0000313" key="1">
    <source>
        <dbReference type="EMBL" id="PQJ80803.1"/>
    </source>
</evidence>
<dbReference type="SUPFAM" id="SSF55785">
    <property type="entry name" value="PYP-like sensor domain (PAS domain)"/>
    <property type="match status" value="1"/>
</dbReference>
<protein>
    <submittedName>
        <fullName evidence="1">Uncharacterized protein</fullName>
    </submittedName>
</protein>